<protein>
    <submittedName>
        <fullName evidence="1">Uncharacterized protein</fullName>
    </submittedName>
</protein>
<name>A0ABT9AID9_9BACT</name>
<evidence type="ECO:0000313" key="1">
    <source>
        <dbReference type="EMBL" id="MDO7848721.1"/>
    </source>
</evidence>
<keyword evidence="2" id="KW-1185">Reference proteome</keyword>
<reference evidence="1" key="1">
    <citation type="submission" date="2023-07" db="EMBL/GenBank/DDBJ databases">
        <authorList>
            <person name="Kim M.K."/>
        </authorList>
    </citation>
    <scope>NUCLEOTIDE SEQUENCE</scope>
    <source>
        <strain evidence="1">M29</strain>
    </source>
</reference>
<dbReference type="RefSeq" id="WP_305013388.1">
    <property type="nucleotide sequence ID" value="NZ_JAUQSX010000012.1"/>
</dbReference>
<organism evidence="1 2">
    <name type="scientific">Hymenobacter mellowenesis</name>
    <dbReference type="NCBI Taxonomy" id="3063995"/>
    <lineage>
        <taxon>Bacteria</taxon>
        <taxon>Pseudomonadati</taxon>
        <taxon>Bacteroidota</taxon>
        <taxon>Cytophagia</taxon>
        <taxon>Cytophagales</taxon>
        <taxon>Hymenobacteraceae</taxon>
        <taxon>Hymenobacter</taxon>
    </lineage>
</organism>
<sequence>MKIVEYSRSLQWVGNLQCPSCAQLTPGWRSSGMSECFPHFFCSDCSNVIHREADKKLLYEAAATPKLLAQIAATLPECPCGGRFTPGAGPKCGHCHQEIPLVANAVAYLHNPNMVLLDGAVRISDHLPPYQVRIID</sequence>
<comment type="caution">
    <text evidence="1">The sequence shown here is derived from an EMBL/GenBank/DDBJ whole genome shotgun (WGS) entry which is preliminary data.</text>
</comment>
<accession>A0ABT9AID9</accession>
<dbReference type="Proteomes" id="UP001167796">
    <property type="component" value="Unassembled WGS sequence"/>
</dbReference>
<evidence type="ECO:0000313" key="2">
    <source>
        <dbReference type="Proteomes" id="UP001167796"/>
    </source>
</evidence>
<gene>
    <name evidence="1" type="ORF">Q5H92_20315</name>
</gene>
<proteinExistence type="predicted"/>
<dbReference type="EMBL" id="JAUQSX010000012">
    <property type="protein sequence ID" value="MDO7848721.1"/>
    <property type="molecule type" value="Genomic_DNA"/>
</dbReference>